<accession>A0A158SXW1</accession>
<comment type="caution">
    <text evidence="1">The sequence shown here is derived from an EMBL/GenBank/DDBJ whole genome shotgun (WGS) entry which is preliminary data.</text>
</comment>
<evidence type="ECO:0000313" key="1">
    <source>
        <dbReference type="EMBL" id="KIS35705.1"/>
    </source>
</evidence>
<name>A0A158SXW1_HAEIF</name>
<proteinExistence type="predicted"/>
<dbReference type="EMBL" id="JMQP01000002">
    <property type="protein sequence ID" value="KIS35705.1"/>
    <property type="molecule type" value="Genomic_DNA"/>
</dbReference>
<evidence type="ECO:0000313" key="2">
    <source>
        <dbReference type="Proteomes" id="UP000050700"/>
    </source>
</evidence>
<dbReference type="AlphaFoldDB" id="A0A158SXW1"/>
<reference evidence="1 2" key="1">
    <citation type="submission" date="2014-05" db="EMBL/GenBank/DDBJ databases">
        <title>Methylome analysis of the phasevarions of Haemophilus influenzae.</title>
        <authorList>
            <person name="Atack J.M."/>
            <person name="Fox K.L."/>
            <person name="Power P.M."/>
            <person name="Clark T."/>
            <person name="Jurcisek J."/>
            <person name="Korlach J."/>
            <person name="Bakaletz L.O."/>
            <person name="Jennings M.P."/>
        </authorList>
    </citation>
    <scope>NUCLEOTIDE SEQUENCE [LARGE SCALE GENOMIC DNA]</scope>
    <source>
        <strain evidence="1 2">1209</strain>
    </source>
</reference>
<dbReference type="PATRIC" id="fig|727.582.peg.1204"/>
<sequence length="37" mass="4239">MLPRWGSLMFPKGGTIISIINRGYTYPREVIHGKYGE</sequence>
<dbReference type="Proteomes" id="UP000050700">
    <property type="component" value="Unassembled WGS sequence"/>
</dbReference>
<organism evidence="1 2">
    <name type="scientific">Haemophilus influenzae</name>
    <dbReference type="NCBI Taxonomy" id="727"/>
    <lineage>
        <taxon>Bacteria</taxon>
        <taxon>Pseudomonadati</taxon>
        <taxon>Pseudomonadota</taxon>
        <taxon>Gammaproteobacteria</taxon>
        <taxon>Pasteurellales</taxon>
        <taxon>Pasteurellaceae</taxon>
        <taxon>Haemophilus</taxon>
    </lineage>
</organism>
<protein>
    <submittedName>
        <fullName evidence="1">Uncharacterized protein</fullName>
    </submittedName>
</protein>
<gene>
    <name evidence="1" type="ORF">NTHI1209_01313</name>
</gene>